<keyword evidence="2" id="KW-1185">Reference proteome</keyword>
<comment type="caution">
    <text evidence="1">The sequence shown here is derived from an EMBL/GenBank/DDBJ whole genome shotgun (WGS) entry which is preliminary data.</text>
</comment>
<organism evidence="1 2">
    <name type="scientific">Peribacillus glennii</name>
    <dbReference type="NCBI Taxonomy" id="2303991"/>
    <lineage>
        <taxon>Bacteria</taxon>
        <taxon>Bacillati</taxon>
        <taxon>Bacillota</taxon>
        <taxon>Bacilli</taxon>
        <taxon>Bacillales</taxon>
        <taxon>Bacillaceae</taxon>
        <taxon>Peribacillus</taxon>
    </lineage>
</organism>
<dbReference type="AlphaFoldDB" id="A0A372L9N3"/>
<reference evidence="1 2" key="1">
    <citation type="submission" date="2018-08" db="EMBL/GenBank/DDBJ databases">
        <title>Bacillus chawlae sp. nov., Bacillus glennii sp. nov., and Bacillus saganii sp. nov. Isolated from the Vehicle Assembly Building at Kennedy Space Center where the Viking Spacecraft were Assembled.</title>
        <authorList>
            <person name="Seuylemezian A."/>
            <person name="Vaishampayan P."/>
        </authorList>
    </citation>
    <scope>NUCLEOTIDE SEQUENCE [LARGE SCALE GENOMIC DNA]</scope>
    <source>
        <strain evidence="1 2">V44-8</strain>
    </source>
</reference>
<sequence>MFVNHLSLNWNSKKKKDDSMAQYKVTFEFVNNCKKVFQVEFDSTEKARDDLLSQGDWVDFQGCLVNLTNVIMIDIKELESESQKKCS</sequence>
<protein>
    <submittedName>
        <fullName evidence="1">Uncharacterized protein</fullName>
    </submittedName>
</protein>
<accession>A0A372L9N3</accession>
<dbReference type="RefSeq" id="WP_117324093.1">
    <property type="nucleotide sequence ID" value="NZ_QVTD01000016.1"/>
</dbReference>
<dbReference type="EMBL" id="QVTD01000016">
    <property type="protein sequence ID" value="RFU61289.1"/>
    <property type="molecule type" value="Genomic_DNA"/>
</dbReference>
<dbReference type="OrthoDB" id="9948773at2"/>
<name>A0A372L9N3_9BACI</name>
<evidence type="ECO:0000313" key="1">
    <source>
        <dbReference type="EMBL" id="RFU61289.1"/>
    </source>
</evidence>
<evidence type="ECO:0000313" key="2">
    <source>
        <dbReference type="Proteomes" id="UP000262939"/>
    </source>
</evidence>
<gene>
    <name evidence="1" type="ORF">D0466_18945</name>
</gene>
<dbReference type="Proteomes" id="UP000262939">
    <property type="component" value="Unassembled WGS sequence"/>
</dbReference>
<proteinExistence type="predicted"/>